<dbReference type="SUPFAM" id="SSF53067">
    <property type="entry name" value="Actin-like ATPase domain"/>
    <property type="match status" value="1"/>
</dbReference>
<dbReference type="EMBL" id="JBJUIK010000001">
    <property type="protein sequence ID" value="KAL3537429.1"/>
    <property type="molecule type" value="Genomic_DNA"/>
</dbReference>
<evidence type="ECO:0000313" key="4">
    <source>
        <dbReference type="Proteomes" id="UP001630127"/>
    </source>
</evidence>
<reference evidence="3 4" key="1">
    <citation type="submission" date="2024-11" db="EMBL/GenBank/DDBJ databases">
        <title>A near-complete genome assembly of Cinchona calisaya.</title>
        <authorList>
            <person name="Lian D.C."/>
            <person name="Zhao X.W."/>
            <person name="Wei L."/>
        </authorList>
    </citation>
    <scope>NUCLEOTIDE SEQUENCE [LARGE SCALE GENOMIC DNA]</scope>
    <source>
        <tissue evidence="3">Nenye</tissue>
    </source>
</reference>
<dbReference type="GO" id="GO:0005524">
    <property type="term" value="F:ATP binding"/>
    <property type="evidence" value="ECO:0007669"/>
    <property type="project" value="UniProtKB-KW"/>
</dbReference>
<organism evidence="3 4">
    <name type="scientific">Cinchona calisaya</name>
    <dbReference type="NCBI Taxonomy" id="153742"/>
    <lineage>
        <taxon>Eukaryota</taxon>
        <taxon>Viridiplantae</taxon>
        <taxon>Streptophyta</taxon>
        <taxon>Embryophyta</taxon>
        <taxon>Tracheophyta</taxon>
        <taxon>Spermatophyta</taxon>
        <taxon>Magnoliopsida</taxon>
        <taxon>eudicotyledons</taxon>
        <taxon>Gunneridae</taxon>
        <taxon>Pentapetalae</taxon>
        <taxon>asterids</taxon>
        <taxon>lamiids</taxon>
        <taxon>Gentianales</taxon>
        <taxon>Rubiaceae</taxon>
        <taxon>Cinchonoideae</taxon>
        <taxon>Cinchoneae</taxon>
        <taxon>Cinchona</taxon>
    </lineage>
</organism>
<gene>
    <name evidence="3" type="ORF">ACH5RR_000795</name>
</gene>
<keyword evidence="1" id="KW-0547">Nucleotide-binding</keyword>
<evidence type="ECO:0000313" key="3">
    <source>
        <dbReference type="EMBL" id="KAL3537429.1"/>
    </source>
</evidence>
<keyword evidence="2" id="KW-0067">ATP-binding</keyword>
<dbReference type="PANTHER" id="PTHR19375">
    <property type="entry name" value="HEAT SHOCK PROTEIN 70KDA"/>
    <property type="match status" value="1"/>
</dbReference>
<proteinExistence type="predicted"/>
<dbReference type="Pfam" id="PF00012">
    <property type="entry name" value="HSP70"/>
    <property type="match status" value="1"/>
</dbReference>
<protein>
    <submittedName>
        <fullName evidence="3">Uncharacterized protein</fullName>
    </submittedName>
</protein>
<name>A0ABD3B1S4_9GENT</name>
<dbReference type="Gene3D" id="3.90.640.10">
    <property type="entry name" value="Actin, Chain A, domain 4"/>
    <property type="match status" value="1"/>
</dbReference>
<dbReference type="InterPro" id="IPR043129">
    <property type="entry name" value="ATPase_NBD"/>
</dbReference>
<evidence type="ECO:0000256" key="2">
    <source>
        <dbReference type="ARBA" id="ARBA00022840"/>
    </source>
</evidence>
<dbReference type="Proteomes" id="UP001630127">
    <property type="component" value="Unassembled WGS sequence"/>
</dbReference>
<accession>A0ABD3B1S4</accession>
<keyword evidence="4" id="KW-1185">Reference proteome</keyword>
<evidence type="ECO:0000256" key="1">
    <source>
        <dbReference type="ARBA" id="ARBA00022741"/>
    </source>
</evidence>
<comment type="caution">
    <text evidence="3">The sequence shown here is derived from an EMBL/GenBank/DDBJ whole genome shotgun (WGS) entry which is preliminary data.</text>
</comment>
<dbReference type="InterPro" id="IPR013126">
    <property type="entry name" value="Hsp_70_fam"/>
</dbReference>
<dbReference type="AlphaFoldDB" id="A0ABD3B1S4"/>
<sequence length="104" mass="11475">MAQYIKTLEFYSGGLPLVSAAYASSEGSFGICLKPLTIVSGQRGPFSSATQTSIEIDALFEGIDFQLMITRPRFEELNMDLFQICIEAVESSCCKRKMSRKSST</sequence>